<keyword evidence="12" id="KW-1185">Reference proteome</keyword>
<feature type="coiled-coil region" evidence="7">
    <location>
        <begin position="145"/>
        <end position="179"/>
    </location>
</feature>
<dbReference type="PANTHER" id="PTHR11006">
    <property type="entry name" value="PROTEIN ARGININE N-METHYLTRANSFERASE"/>
    <property type="match status" value="1"/>
</dbReference>
<dbReference type="CDD" id="cd02440">
    <property type="entry name" value="AdoMet_MTases"/>
    <property type="match status" value="1"/>
</dbReference>
<dbReference type="Pfam" id="PF22528">
    <property type="entry name" value="PRMT_C"/>
    <property type="match status" value="1"/>
</dbReference>
<proteinExistence type="predicted"/>
<dbReference type="InterPro" id="IPR041698">
    <property type="entry name" value="Methyltransf_25"/>
</dbReference>
<evidence type="ECO:0000259" key="9">
    <source>
        <dbReference type="Pfam" id="PF13649"/>
    </source>
</evidence>
<dbReference type="InterPro" id="IPR025799">
    <property type="entry name" value="Arg_MeTrfase"/>
</dbReference>
<dbReference type="SUPFAM" id="SSF57667">
    <property type="entry name" value="beta-beta-alpha zinc fingers"/>
    <property type="match status" value="1"/>
</dbReference>
<gene>
    <name evidence="11" type="ORF">VTJ83DRAFT_6715</name>
</gene>
<dbReference type="EMBL" id="JAZGUE010000006">
    <property type="protein sequence ID" value="KAL2265615.1"/>
    <property type="molecule type" value="Genomic_DNA"/>
</dbReference>
<comment type="caution">
    <text evidence="11">The sequence shown here is derived from an EMBL/GenBank/DDBJ whole genome shotgun (WGS) entry which is preliminary data.</text>
</comment>
<evidence type="ECO:0000256" key="3">
    <source>
        <dbReference type="ARBA" id="ARBA00022691"/>
    </source>
</evidence>
<dbReference type="Proteomes" id="UP001600064">
    <property type="component" value="Unassembled WGS sequence"/>
</dbReference>
<protein>
    <recommendedName>
        <fullName evidence="13">Methyltransferase domain-containing protein</fullName>
    </recommendedName>
</protein>
<evidence type="ECO:0000256" key="8">
    <source>
        <dbReference type="SAM" id="MobiDB-lite"/>
    </source>
</evidence>
<evidence type="ECO:0000313" key="11">
    <source>
        <dbReference type="EMBL" id="KAL2265615.1"/>
    </source>
</evidence>
<evidence type="ECO:0000313" key="12">
    <source>
        <dbReference type="Proteomes" id="UP001600064"/>
    </source>
</evidence>
<dbReference type="Gene3D" id="3.40.50.150">
    <property type="entry name" value="Vaccinia Virus protein VP39"/>
    <property type="match status" value="1"/>
</dbReference>
<dbReference type="RefSeq" id="XP_070864342.1">
    <property type="nucleotide sequence ID" value="XM_071013457.1"/>
</dbReference>
<evidence type="ECO:0000256" key="7">
    <source>
        <dbReference type="SAM" id="Coils"/>
    </source>
</evidence>
<feature type="region of interest" description="Disordered" evidence="8">
    <location>
        <begin position="1"/>
        <end position="33"/>
    </location>
</feature>
<organism evidence="11 12">
    <name type="scientific">Remersonia thermophila</name>
    <dbReference type="NCBI Taxonomy" id="72144"/>
    <lineage>
        <taxon>Eukaryota</taxon>
        <taxon>Fungi</taxon>
        <taxon>Dikarya</taxon>
        <taxon>Ascomycota</taxon>
        <taxon>Pezizomycotina</taxon>
        <taxon>Sordariomycetes</taxon>
        <taxon>Sordariomycetidae</taxon>
        <taxon>Sordariales</taxon>
        <taxon>Sordariales incertae sedis</taxon>
        <taxon>Remersonia</taxon>
    </lineage>
</organism>
<keyword evidence="2 6" id="KW-0808">Transferase</keyword>
<dbReference type="Gene3D" id="2.70.160.11">
    <property type="entry name" value="Hnrnp arginine n-methyltransferase1"/>
    <property type="match status" value="1"/>
</dbReference>
<evidence type="ECO:0000259" key="10">
    <source>
        <dbReference type="Pfam" id="PF22528"/>
    </source>
</evidence>
<dbReference type="GeneID" id="98128101"/>
<comment type="catalytic activity">
    <reaction evidence="5">
        <text>L-arginyl-[protein] + S-adenosyl-L-methionine = N(omega)-methyl-L-arginyl-[protein] + S-adenosyl-L-homocysteine + H(+)</text>
        <dbReference type="Rhea" id="RHEA:48100"/>
        <dbReference type="Rhea" id="RHEA-COMP:10532"/>
        <dbReference type="Rhea" id="RHEA-COMP:11990"/>
        <dbReference type="ChEBI" id="CHEBI:15378"/>
        <dbReference type="ChEBI" id="CHEBI:29965"/>
        <dbReference type="ChEBI" id="CHEBI:57856"/>
        <dbReference type="ChEBI" id="CHEBI:59789"/>
        <dbReference type="ChEBI" id="CHEBI:65280"/>
    </reaction>
    <physiologicalReaction direction="left-to-right" evidence="5">
        <dbReference type="Rhea" id="RHEA:48101"/>
    </physiologicalReaction>
</comment>
<accession>A0ABR4D5I6</accession>
<feature type="domain" description="Methyltransferase" evidence="9">
    <location>
        <begin position="274"/>
        <end position="371"/>
    </location>
</feature>
<comment type="catalytic activity">
    <reaction evidence="4">
        <text>L-arginyl-[protein] + 2 S-adenosyl-L-methionine = N(omega),N(omega)-dimethyl-L-arginyl-[protein] + 2 S-adenosyl-L-homocysteine + 2 H(+)</text>
        <dbReference type="Rhea" id="RHEA:48096"/>
        <dbReference type="Rhea" id="RHEA-COMP:10532"/>
        <dbReference type="Rhea" id="RHEA-COMP:11991"/>
        <dbReference type="ChEBI" id="CHEBI:15378"/>
        <dbReference type="ChEBI" id="CHEBI:29965"/>
        <dbReference type="ChEBI" id="CHEBI:57856"/>
        <dbReference type="ChEBI" id="CHEBI:59789"/>
        <dbReference type="ChEBI" id="CHEBI:61897"/>
        <dbReference type="EC" id="2.1.1.319"/>
    </reaction>
    <physiologicalReaction direction="left-to-right" evidence="4">
        <dbReference type="Rhea" id="RHEA:48097"/>
    </physiologicalReaction>
</comment>
<reference evidence="11 12" key="1">
    <citation type="journal article" date="2024" name="Commun. Biol.">
        <title>Comparative genomic analysis of thermophilic fungi reveals convergent evolutionary adaptations and gene losses.</title>
        <authorList>
            <person name="Steindorff A.S."/>
            <person name="Aguilar-Pontes M.V."/>
            <person name="Robinson A.J."/>
            <person name="Andreopoulos B."/>
            <person name="LaButti K."/>
            <person name="Kuo A."/>
            <person name="Mondo S."/>
            <person name="Riley R."/>
            <person name="Otillar R."/>
            <person name="Haridas S."/>
            <person name="Lipzen A."/>
            <person name="Grimwood J."/>
            <person name="Schmutz J."/>
            <person name="Clum A."/>
            <person name="Reid I.D."/>
            <person name="Moisan M.C."/>
            <person name="Butler G."/>
            <person name="Nguyen T.T.M."/>
            <person name="Dewar K."/>
            <person name="Conant G."/>
            <person name="Drula E."/>
            <person name="Henrissat B."/>
            <person name="Hansel C."/>
            <person name="Singer S."/>
            <person name="Hutchinson M.I."/>
            <person name="de Vries R.P."/>
            <person name="Natvig D.O."/>
            <person name="Powell A.J."/>
            <person name="Tsang A."/>
            <person name="Grigoriev I.V."/>
        </authorList>
    </citation>
    <scope>NUCLEOTIDE SEQUENCE [LARGE SCALE GENOMIC DNA]</scope>
    <source>
        <strain evidence="11 12">ATCC 22073</strain>
    </source>
</reference>
<sequence>MAEAYPPSVSSTASSSDHEESWLAKSGEEEEDDEVEQVEIVSLFDQSRVFPSAAAMLDDCKARFGFDFVAVRDGLGLDFHGCVKLINLVRRHTKEGTPLPSPITADHLADDGLLIPVLADDAFIFCLDELPEPGAGGQEKHAPSVDQLLQKNAQLQAELEQLTKQFTNYRLAVQQTLEKRWGVDEEAEGSPAEGPGGKLNGGQPQSGEPSKATTTTGSGSGDAGKEGQHEASAYYFESYAHNDIHETMLKDRIRTEAYRDFIYTNRHLFAGKTVLDIGCGTGILSLFCAKAGAARVVAVDNSAILDRARENVIRNGLDHVITCVRGRIEDVTLPVDSFDVIVSEWMGYCLLYEAMLPSVLFARDRYLKPDGLLVPSHTSLWIAPVADADYVDETVTWWRDVYGFDFRAMQAGICDETRMVVMPAGSVCGAAHAFRMLDLHTCTVDDLVFTDRWRSEINNLPEGDEVDGFLLWFDCFFAESRDEKVEDRLTASEWAGQGKERVAFTTGPFGESTHWRQGLCLIDRTKHKTVKSGEVKALEGEITYEIPDGHARGLNISITWGPEGSKKQRQTWLLH</sequence>
<dbReference type="PANTHER" id="PTHR11006:SF116">
    <property type="entry name" value="PROTEIN METHYLTRANSFERASE"/>
    <property type="match status" value="1"/>
</dbReference>
<keyword evidence="3 6" id="KW-0949">S-adenosyl-L-methionine</keyword>
<evidence type="ECO:0000256" key="2">
    <source>
        <dbReference type="ARBA" id="ARBA00022679"/>
    </source>
</evidence>
<dbReference type="InterPro" id="IPR036236">
    <property type="entry name" value="Znf_C2H2_sf"/>
</dbReference>
<dbReference type="SUPFAM" id="SSF53335">
    <property type="entry name" value="S-adenosyl-L-methionine-dependent methyltransferases"/>
    <property type="match status" value="1"/>
</dbReference>
<dbReference type="PROSITE" id="PS51678">
    <property type="entry name" value="SAM_MT_PRMT"/>
    <property type="match status" value="1"/>
</dbReference>
<keyword evidence="7" id="KW-0175">Coiled coil</keyword>
<evidence type="ECO:0000256" key="6">
    <source>
        <dbReference type="PROSITE-ProRule" id="PRU01015"/>
    </source>
</evidence>
<evidence type="ECO:0000256" key="4">
    <source>
        <dbReference type="ARBA" id="ARBA00047384"/>
    </source>
</evidence>
<evidence type="ECO:0000256" key="1">
    <source>
        <dbReference type="ARBA" id="ARBA00022603"/>
    </source>
</evidence>
<feature type="domain" description="Protein arginine N-methyltransferase" evidence="10">
    <location>
        <begin position="378"/>
        <end position="561"/>
    </location>
</feature>
<evidence type="ECO:0008006" key="13">
    <source>
        <dbReference type="Google" id="ProtNLM"/>
    </source>
</evidence>
<evidence type="ECO:0000256" key="5">
    <source>
        <dbReference type="ARBA" id="ARBA00049303"/>
    </source>
</evidence>
<dbReference type="Pfam" id="PF13649">
    <property type="entry name" value="Methyltransf_25"/>
    <property type="match status" value="1"/>
</dbReference>
<keyword evidence="1 6" id="KW-0489">Methyltransferase</keyword>
<dbReference type="InterPro" id="IPR055135">
    <property type="entry name" value="PRMT_dom"/>
</dbReference>
<name>A0ABR4D5I6_9PEZI</name>
<feature type="region of interest" description="Disordered" evidence="8">
    <location>
        <begin position="183"/>
        <end position="226"/>
    </location>
</feature>
<dbReference type="InterPro" id="IPR029063">
    <property type="entry name" value="SAM-dependent_MTases_sf"/>
</dbReference>